<name>A0ABS4HRC1_9BACL</name>
<dbReference type="InterPro" id="IPR010982">
    <property type="entry name" value="Lambda_DNA-bd_dom_sf"/>
</dbReference>
<protein>
    <submittedName>
        <fullName evidence="2">DNA-binding XRE family transcriptional regulator</fullName>
    </submittedName>
</protein>
<organism evidence="2 3">
    <name type="scientific">Paenibacillus aceris</name>
    <dbReference type="NCBI Taxonomy" id="869555"/>
    <lineage>
        <taxon>Bacteria</taxon>
        <taxon>Bacillati</taxon>
        <taxon>Bacillota</taxon>
        <taxon>Bacilli</taxon>
        <taxon>Bacillales</taxon>
        <taxon>Paenibacillaceae</taxon>
        <taxon>Paenibacillus</taxon>
    </lineage>
</organism>
<dbReference type="RefSeq" id="WP_167056082.1">
    <property type="nucleotide sequence ID" value="NZ_JAAOZR010000013.1"/>
</dbReference>
<feature type="domain" description="HTH cro/C1-type" evidence="1">
    <location>
        <begin position="7"/>
        <end position="61"/>
    </location>
</feature>
<reference evidence="2 3" key="1">
    <citation type="submission" date="2021-03" db="EMBL/GenBank/DDBJ databases">
        <title>Genomic Encyclopedia of Type Strains, Phase IV (KMG-IV): sequencing the most valuable type-strain genomes for metagenomic binning, comparative biology and taxonomic classification.</title>
        <authorList>
            <person name="Goeker M."/>
        </authorList>
    </citation>
    <scope>NUCLEOTIDE SEQUENCE [LARGE SCALE GENOMIC DNA]</scope>
    <source>
        <strain evidence="2 3">DSM 24950</strain>
    </source>
</reference>
<evidence type="ECO:0000313" key="3">
    <source>
        <dbReference type="Proteomes" id="UP001519344"/>
    </source>
</evidence>
<dbReference type="GO" id="GO:0003677">
    <property type="term" value="F:DNA binding"/>
    <property type="evidence" value="ECO:0007669"/>
    <property type="project" value="UniProtKB-KW"/>
</dbReference>
<proteinExistence type="predicted"/>
<dbReference type="Pfam" id="PF01381">
    <property type="entry name" value="HTH_3"/>
    <property type="match status" value="1"/>
</dbReference>
<gene>
    <name evidence="2" type="ORF">J2Z65_000352</name>
</gene>
<evidence type="ECO:0000259" key="1">
    <source>
        <dbReference type="PROSITE" id="PS50943"/>
    </source>
</evidence>
<evidence type="ECO:0000313" key="2">
    <source>
        <dbReference type="EMBL" id="MBP1961158.1"/>
    </source>
</evidence>
<dbReference type="EMBL" id="JAGGKV010000001">
    <property type="protein sequence ID" value="MBP1961158.1"/>
    <property type="molecule type" value="Genomic_DNA"/>
</dbReference>
<dbReference type="InterPro" id="IPR001387">
    <property type="entry name" value="Cro/C1-type_HTH"/>
</dbReference>
<keyword evidence="2" id="KW-0238">DNA-binding</keyword>
<dbReference type="SUPFAM" id="SSF47413">
    <property type="entry name" value="lambda repressor-like DNA-binding domains"/>
    <property type="match status" value="1"/>
</dbReference>
<sequence length="72" mass="8216">MGIQSRLKVIFAERNIRQNEFALKVNISQTTLSKLVNNKSLPTLDVAYRIAVELDLNVMEIWILIQNESAAE</sequence>
<accession>A0ABS4HRC1</accession>
<comment type="caution">
    <text evidence="2">The sequence shown here is derived from an EMBL/GenBank/DDBJ whole genome shotgun (WGS) entry which is preliminary data.</text>
</comment>
<dbReference type="Gene3D" id="1.10.260.40">
    <property type="entry name" value="lambda repressor-like DNA-binding domains"/>
    <property type="match status" value="1"/>
</dbReference>
<dbReference type="Proteomes" id="UP001519344">
    <property type="component" value="Unassembled WGS sequence"/>
</dbReference>
<dbReference type="CDD" id="cd00093">
    <property type="entry name" value="HTH_XRE"/>
    <property type="match status" value="1"/>
</dbReference>
<keyword evidence="3" id="KW-1185">Reference proteome</keyword>
<dbReference type="PROSITE" id="PS50943">
    <property type="entry name" value="HTH_CROC1"/>
    <property type="match status" value="1"/>
</dbReference>
<dbReference type="SMART" id="SM00530">
    <property type="entry name" value="HTH_XRE"/>
    <property type="match status" value="1"/>
</dbReference>